<comment type="similarity">
    <text evidence="2 3">Belongs to the band 7/mec-2 family. HflK subfamily.</text>
</comment>
<organism evidence="6 7">
    <name type="scientific">Sphaerochaeta pleomorpha (strain ATCC BAA-1885 / DSM 22778 / Grapes)</name>
    <dbReference type="NCBI Taxonomy" id="158190"/>
    <lineage>
        <taxon>Bacteria</taxon>
        <taxon>Pseudomonadati</taxon>
        <taxon>Spirochaetota</taxon>
        <taxon>Spirochaetia</taxon>
        <taxon>Spirochaetales</taxon>
        <taxon>Sphaerochaetaceae</taxon>
        <taxon>Sphaerochaeta</taxon>
    </lineage>
</organism>
<feature type="compositionally biased region" description="Basic and acidic residues" evidence="4">
    <location>
        <begin position="1"/>
        <end position="22"/>
    </location>
</feature>
<comment type="subcellular location">
    <subcellularLocation>
        <location evidence="1">Membrane</location>
        <topology evidence="1">Single-pass membrane protein</topology>
    </subcellularLocation>
</comment>
<dbReference type="CDD" id="cd03404">
    <property type="entry name" value="SPFH_HflK"/>
    <property type="match status" value="1"/>
</dbReference>
<evidence type="ECO:0000256" key="4">
    <source>
        <dbReference type="SAM" id="MobiDB-lite"/>
    </source>
</evidence>
<dbReference type="STRING" id="158190.SpiGrapes_2807"/>
<keyword evidence="7" id="KW-1185">Reference proteome</keyword>
<dbReference type="Gene3D" id="3.30.479.30">
    <property type="entry name" value="Band 7 domain"/>
    <property type="match status" value="1"/>
</dbReference>
<dbReference type="AlphaFoldDB" id="G8QWI7"/>
<comment type="function">
    <text evidence="3">HflC and HflK could encode or regulate a protease.</text>
</comment>
<dbReference type="SMART" id="SM00244">
    <property type="entry name" value="PHB"/>
    <property type="match status" value="1"/>
</dbReference>
<dbReference type="EMBL" id="CP003155">
    <property type="protein sequence ID" value="AEV30563.1"/>
    <property type="molecule type" value="Genomic_DNA"/>
</dbReference>
<dbReference type="Proteomes" id="UP000005632">
    <property type="component" value="Chromosome"/>
</dbReference>
<comment type="subunit">
    <text evidence="3">HflC and HflK may interact to form a multimeric complex.</text>
</comment>
<proteinExistence type="inferred from homology"/>
<evidence type="ECO:0000313" key="6">
    <source>
        <dbReference type="EMBL" id="AEV30563.1"/>
    </source>
</evidence>
<evidence type="ECO:0000256" key="3">
    <source>
        <dbReference type="RuleBase" id="RU364113"/>
    </source>
</evidence>
<keyword evidence="3" id="KW-0472">Membrane</keyword>
<keyword evidence="3" id="KW-0812">Transmembrane</keyword>
<sequence>MNDRHSKNDSSPEFEADSKQVAEDMNANKSEPVLNRLRQVIHRVRGMVRKGFESQEDGLSPLDDVKSAFKHLDLRFIVMAAILLIILVYILSGVYTVQPGEIGVVQRFGRVIATNVPAGLHYRLPWPIESETVVNIAQVRRESVGVSESEEHPLHLDGPRKLQVLSGDTNIIDFEVIVQYQINDPVAYLFNIDYPAYQLVRDSVRSAVAGLSGRSAVDDILTTARQQLQNDVRDKAQSVLDGYDSGIRIISTSFQKAYPPEVVADAFRDVSSAREDKDKMVNDAEGYRNSVVPQARGEAKSILSQAKSAAQAQKDKAAGAAQSFNAVLAQYRTNSKIFGEDVTKFRLYLEKMEKVLPKVNTYVVPPSEKIDLRILNGSRTSTFPPKLDR</sequence>
<dbReference type="PANTHER" id="PTHR42911:SF2">
    <property type="entry name" value="PROHIBITIN FAMILY PROTEIN"/>
    <property type="match status" value="1"/>
</dbReference>
<reference evidence="6 7" key="1">
    <citation type="submission" date="2011-11" db="EMBL/GenBank/DDBJ databases">
        <title>Complete sequence of Spirochaeta sp. grapes.</title>
        <authorList>
            <consortium name="US DOE Joint Genome Institute"/>
            <person name="Lucas S."/>
            <person name="Han J."/>
            <person name="Lapidus A."/>
            <person name="Cheng J.-F."/>
            <person name="Goodwin L."/>
            <person name="Pitluck S."/>
            <person name="Peters L."/>
            <person name="Ovchinnikova G."/>
            <person name="Munk A.C."/>
            <person name="Detter J.C."/>
            <person name="Han C."/>
            <person name="Tapia R."/>
            <person name="Land M."/>
            <person name="Hauser L."/>
            <person name="Kyrpides N."/>
            <person name="Ivanova N."/>
            <person name="Pagani I."/>
            <person name="Ritalahtilisa K."/>
            <person name="Loeffler F."/>
            <person name="Woyke T."/>
        </authorList>
    </citation>
    <scope>NUCLEOTIDE SEQUENCE [LARGE SCALE GENOMIC DNA]</scope>
    <source>
        <strain evidence="7">ATCC BAA-1885 / DSM 22778 / Grapes</strain>
    </source>
</reference>
<dbReference type="InterPro" id="IPR001107">
    <property type="entry name" value="Band_7"/>
</dbReference>
<dbReference type="Pfam" id="PF01145">
    <property type="entry name" value="Band_7"/>
    <property type="match status" value="1"/>
</dbReference>
<dbReference type="NCBIfam" id="TIGR01933">
    <property type="entry name" value="hflK"/>
    <property type="match status" value="1"/>
</dbReference>
<feature type="region of interest" description="Disordered" evidence="4">
    <location>
        <begin position="1"/>
        <end position="28"/>
    </location>
</feature>
<dbReference type="InterPro" id="IPR010201">
    <property type="entry name" value="HflK"/>
</dbReference>
<feature type="transmembrane region" description="Helical" evidence="3">
    <location>
        <begin position="76"/>
        <end position="97"/>
    </location>
</feature>
<gene>
    <name evidence="6" type="ordered locus">SpiGrapes_2807</name>
</gene>
<keyword evidence="3" id="KW-1133">Transmembrane helix</keyword>
<evidence type="ECO:0000256" key="2">
    <source>
        <dbReference type="ARBA" id="ARBA00006971"/>
    </source>
</evidence>
<dbReference type="InterPro" id="IPR036013">
    <property type="entry name" value="Band_7/SPFH_dom_sf"/>
</dbReference>
<dbReference type="HOGENOM" id="CLU_039173_0_1_12"/>
<evidence type="ECO:0000313" key="7">
    <source>
        <dbReference type="Proteomes" id="UP000005632"/>
    </source>
</evidence>
<accession>G8QWI7</accession>
<dbReference type="RefSeq" id="WP_014271402.1">
    <property type="nucleotide sequence ID" value="NC_016633.1"/>
</dbReference>
<name>G8QWI7_SPHPG</name>
<dbReference type="SUPFAM" id="SSF117892">
    <property type="entry name" value="Band 7/SPFH domain"/>
    <property type="match status" value="1"/>
</dbReference>
<dbReference type="eggNOG" id="COG0330">
    <property type="taxonomic scope" value="Bacteria"/>
</dbReference>
<evidence type="ECO:0000259" key="5">
    <source>
        <dbReference type="SMART" id="SM00244"/>
    </source>
</evidence>
<dbReference type="PANTHER" id="PTHR42911">
    <property type="entry name" value="MODULATOR OF FTSH PROTEASE HFLC"/>
    <property type="match status" value="1"/>
</dbReference>
<feature type="domain" description="Band 7" evidence="5">
    <location>
        <begin position="92"/>
        <end position="271"/>
    </location>
</feature>
<evidence type="ECO:0000256" key="1">
    <source>
        <dbReference type="ARBA" id="ARBA00004167"/>
    </source>
</evidence>
<dbReference type="KEGG" id="sgp:SpiGrapes_2807"/>
<dbReference type="GO" id="GO:0016020">
    <property type="term" value="C:membrane"/>
    <property type="evidence" value="ECO:0007669"/>
    <property type="project" value="UniProtKB-SubCell"/>
</dbReference>
<protein>
    <recommendedName>
        <fullName evidence="3">Protein HflK</fullName>
    </recommendedName>
</protein>